<dbReference type="Proteomes" id="UP001386437">
    <property type="component" value="Unassembled WGS sequence"/>
</dbReference>
<name>A0ABU8J4J3_9BURK</name>
<comment type="caution">
    <text evidence="1">The sequence shown here is derived from an EMBL/GenBank/DDBJ whole genome shotgun (WGS) entry which is preliminary data.</text>
</comment>
<reference evidence="1 2" key="1">
    <citation type="journal article" date="2022" name="Arch. Microbiol.">
        <title>Paraburkholderia bengalensis sp. nov. isolated from roots of Oryza sativa, IR64.</title>
        <authorList>
            <person name="Nag P."/>
            <person name="Mondal N."/>
            <person name="Sarkar J."/>
            <person name="Das S."/>
        </authorList>
    </citation>
    <scope>NUCLEOTIDE SEQUENCE [LARGE SCALE GENOMIC DNA]</scope>
    <source>
        <strain evidence="1 2">IR64_4_BI</strain>
    </source>
</reference>
<proteinExistence type="predicted"/>
<keyword evidence="2" id="KW-1185">Reference proteome</keyword>
<evidence type="ECO:0000313" key="1">
    <source>
        <dbReference type="EMBL" id="MEI6002622.1"/>
    </source>
</evidence>
<protein>
    <recommendedName>
        <fullName evidence="3">Fis family transcriptional regulator</fullName>
    </recommendedName>
</protein>
<dbReference type="EMBL" id="JACFYJ010000122">
    <property type="protein sequence ID" value="MEI6002622.1"/>
    <property type="molecule type" value="Genomic_DNA"/>
</dbReference>
<gene>
    <name evidence="1" type="ORF">H3V53_37590</name>
</gene>
<sequence length="176" mass="19466">MNKMASSRKGAGNGKMARRPLTKTRLLPMSAAVARDRSLSYHVALDGWRRGHGNRRIVNELTGATYMAWYLQCAGYGDAPVELFKAAECIGELTLMKAHERGDEDCWSLDAESASIYTAILALHDAQLRTAPLHQYENAERRLLAFLHGPASSPIPAPNDRGGKARVYELRSARQD</sequence>
<evidence type="ECO:0000313" key="2">
    <source>
        <dbReference type="Proteomes" id="UP001386437"/>
    </source>
</evidence>
<accession>A0ABU8J4J3</accession>
<dbReference type="RefSeq" id="WP_336602230.1">
    <property type="nucleotide sequence ID" value="NZ_JACFYJ010000122.1"/>
</dbReference>
<evidence type="ECO:0008006" key="3">
    <source>
        <dbReference type="Google" id="ProtNLM"/>
    </source>
</evidence>
<organism evidence="1 2">
    <name type="scientific">Paraburkholderia bengalensis</name>
    <dbReference type="NCBI Taxonomy" id="2747562"/>
    <lineage>
        <taxon>Bacteria</taxon>
        <taxon>Pseudomonadati</taxon>
        <taxon>Pseudomonadota</taxon>
        <taxon>Betaproteobacteria</taxon>
        <taxon>Burkholderiales</taxon>
        <taxon>Burkholderiaceae</taxon>
        <taxon>Paraburkholderia</taxon>
    </lineage>
</organism>